<dbReference type="GO" id="GO:0003677">
    <property type="term" value="F:DNA binding"/>
    <property type="evidence" value="ECO:0007669"/>
    <property type="project" value="UniProtKB-KW"/>
</dbReference>
<accession>A0AAV7HK62</accession>
<evidence type="ECO:0000313" key="14">
    <source>
        <dbReference type="Proteomes" id="UP000775213"/>
    </source>
</evidence>
<dbReference type="EMBL" id="JAGFBR010000004">
    <property type="protein sequence ID" value="KAH0468493.1"/>
    <property type="molecule type" value="Genomic_DNA"/>
</dbReference>
<feature type="region of interest" description="Disordered" evidence="10">
    <location>
        <begin position="1"/>
        <end position="20"/>
    </location>
</feature>
<evidence type="ECO:0000313" key="13">
    <source>
        <dbReference type="EMBL" id="KAH0468493.1"/>
    </source>
</evidence>
<keyword evidence="4 9" id="KW-0805">Transcription regulation</keyword>
<dbReference type="FunFam" id="2.30.30.1040:FF:000001">
    <property type="entry name" value="Auxin response factor"/>
    <property type="match status" value="1"/>
</dbReference>
<feature type="domain" description="TF-B3" evidence="12">
    <location>
        <begin position="139"/>
        <end position="241"/>
    </location>
</feature>
<dbReference type="Pfam" id="PF06507">
    <property type="entry name" value="ARF_AD"/>
    <property type="match status" value="1"/>
</dbReference>
<comment type="subcellular location">
    <subcellularLocation>
        <location evidence="2 9">Nucleus</location>
    </subcellularLocation>
</comment>
<dbReference type="PANTHER" id="PTHR31384">
    <property type="entry name" value="AUXIN RESPONSE FACTOR 4-RELATED"/>
    <property type="match status" value="1"/>
</dbReference>
<dbReference type="AlphaFoldDB" id="A0AAV7HK62"/>
<gene>
    <name evidence="13" type="ORF">IEQ34_003526</name>
</gene>
<dbReference type="Gene3D" id="2.30.30.1040">
    <property type="match status" value="1"/>
</dbReference>
<dbReference type="InterPro" id="IPR003340">
    <property type="entry name" value="B3_DNA-bd"/>
</dbReference>
<dbReference type="InterPro" id="IPR044835">
    <property type="entry name" value="ARF_plant"/>
</dbReference>
<keyword evidence="8 9" id="KW-0927">Auxin signaling pathway</keyword>
<organism evidence="13 14">
    <name type="scientific">Dendrobium chrysotoxum</name>
    <name type="common">Orchid</name>
    <dbReference type="NCBI Taxonomy" id="161865"/>
    <lineage>
        <taxon>Eukaryota</taxon>
        <taxon>Viridiplantae</taxon>
        <taxon>Streptophyta</taxon>
        <taxon>Embryophyta</taxon>
        <taxon>Tracheophyta</taxon>
        <taxon>Spermatophyta</taxon>
        <taxon>Magnoliopsida</taxon>
        <taxon>Liliopsida</taxon>
        <taxon>Asparagales</taxon>
        <taxon>Orchidaceae</taxon>
        <taxon>Epidendroideae</taxon>
        <taxon>Malaxideae</taxon>
        <taxon>Dendrobiinae</taxon>
        <taxon>Dendrobium</taxon>
    </lineage>
</organism>
<feature type="region of interest" description="Disordered" evidence="10">
    <location>
        <begin position="113"/>
        <end position="132"/>
    </location>
</feature>
<comment type="subunit">
    <text evidence="9">Homodimers and heterodimers.</text>
</comment>
<evidence type="ECO:0000256" key="6">
    <source>
        <dbReference type="ARBA" id="ARBA00023163"/>
    </source>
</evidence>
<dbReference type="SUPFAM" id="SSF101936">
    <property type="entry name" value="DNA-binding pseudobarrel domain"/>
    <property type="match status" value="1"/>
</dbReference>
<keyword evidence="7 9" id="KW-0539">Nucleus</keyword>
<evidence type="ECO:0000256" key="10">
    <source>
        <dbReference type="SAM" id="MobiDB-lite"/>
    </source>
</evidence>
<comment type="caution">
    <text evidence="13">The sequence shown here is derived from an EMBL/GenBank/DDBJ whole genome shotgun (WGS) entry which is preliminary data.</text>
</comment>
<dbReference type="GO" id="GO:0006355">
    <property type="term" value="P:regulation of DNA-templated transcription"/>
    <property type="evidence" value="ECO:0007669"/>
    <property type="project" value="InterPro"/>
</dbReference>
<evidence type="ECO:0000256" key="2">
    <source>
        <dbReference type="ARBA" id="ARBA00004123"/>
    </source>
</evidence>
<keyword evidence="11" id="KW-0472">Membrane</keyword>
<dbReference type="Pfam" id="PF02362">
    <property type="entry name" value="B3"/>
    <property type="match status" value="1"/>
</dbReference>
<dbReference type="Gene3D" id="2.40.330.10">
    <property type="entry name" value="DNA-binding pseudobarrel domain"/>
    <property type="match status" value="1"/>
</dbReference>
<evidence type="ECO:0000256" key="4">
    <source>
        <dbReference type="ARBA" id="ARBA00023015"/>
    </source>
</evidence>
<dbReference type="PROSITE" id="PS50863">
    <property type="entry name" value="B3"/>
    <property type="match status" value="1"/>
</dbReference>
<dbReference type="PANTHER" id="PTHR31384:SF5">
    <property type="entry name" value="AUXIN RESPONSE FACTOR 3"/>
    <property type="match status" value="1"/>
</dbReference>
<comment type="function">
    <text evidence="1 9">Auxin response factors (ARFs) are transcriptional factors that bind specifically to the DNA sequence 5'-TGTCTC-3' found in the auxin-responsive promoter elements (AuxREs).</text>
</comment>
<dbReference type="GO" id="GO:0005634">
    <property type="term" value="C:nucleus"/>
    <property type="evidence" value="ECO:0007669"/>
    <property type="project" value="UniProtKB-SubCell"/>
</dbReference>
<sequence>MGIDLNTVDEEQNDESAERSAADAGSVCLELWYACAGPLISLPRKGSRVVYLPQGHLEVLGNGGNGMMMRCDVPPHVFCRVVDVQLRAEAVTDVVYAQLSLVAESREAMKQFQNGKADGEGEELDEMNSGDKSRTPHMFCKTLTASDTSTHGGFSVPRRAAEDCFPNLDYKQQRPSQELVAKDLHDVEWKFRHIYRGQPRRHLLTTGWSTFIHKKKLVAGDAVLFLRGDDGELRLGIRRASQLKGNLFHQIPASQCLNLEIGTLSSVKSTVSTGSIFQVNYNPRVNQSEFIVPYWKFSKSCDYSFSVGTRFKMRFESEDAAERRFSGLITGVGDLDPIRWPGSKWRCFVVRWDGADVVDGGRPNRVSPWEIEPTGSLSGSNNLYLPCSKRIRIGISSMNAGYTYPSGGGYSDLEETARFNKVLQGQEILNNKTRDVGDATHSHTLETSKHHFPEMRRFFANPESSLLVRWGSNNRVPVGNSDFFNQCRDFEESVGFHKVLQGQEIVPVRPTYPGIGVECLRETKSKVLAPLQGYRTTMLPCAASAQASPSSVLMFQQATSQLPFSHSYYGINEHEKGEDCTLSSVDSSSQSHQPGNCISRDHCESELNFTKTFEKNDPILPCSGSGCMLFGFPLTEKIPVENAISGLLKNPSLLESKLELSFSNLRPQLAKESAAWLFKNRILVQKLKFLGRRARAKKTTIERVSLERNLLQLAAIQNGSNLLPVELLIATLFSASCLCNSSFFSLVSLQFQLLPAFASWLIISTASSCSVSYWLPILDFPIAMIL</sequence>
<dbReference type="FunFam" id="2.40.330.10:FF:000001">
    <property type="entry name" value="Auxin response factor"/>
    <property type="match status" value="1"/>
</dbReference>
<evidence type="ECO:0000259" key="12">
    <source>
        <dbReference type="PROSITE" id="PS50863"/>
    </source>
</evidence>
<feature type="transmembrane region" description="Helical" evidence="11">
    <location>
        <begin position="727"/>
        <end position="747"/>
    </location>
</feature>
<proteinExistence type="inferred from homology"/>
<protein>
    <recommendedName>
        <fullName evidence="9">Auxin response factor</fullName>
    </recommendedName>
</protein>
<evidence type="ECO:0000256" key="11">
    <source>
        <dbReference type="SAM" id="Phobius"/>
    </source>
</evidence>
<feature type="transmembrane region" description="Helical" evidence="11">
    <location>
        <begin position="754"/>
        <end position="775"/>
    </location>
</feature>
<dbReference type="InterPro" id="IPR015300">
    <property type="entry name" value="DNA-bd_pseudobarrel_sf"/>
</dbReference>
<reference evidence="13 14" key="1">
    <citation type="journal article" date="2021" name="Hortic Res">
        <title>Chromosome-scale assembly of the Dendrobium chrysotoxum genome enhances the understanding of orchid evolution.</title>
        <authorList>
            <person name="Zhang Y."/>
            <person name="Zhang G.Q."/>
            <person name="Zhang D."/>
            <person name="Liu X.D."/>
            <person name="Xu X.Y."/>
            <person name="Sun W.H."/>
            <person name="Yu X."/>
            <person name="Zhu X."/>
            <person name="Wang Z.W."/>
            <person name="Zhao X."/>
            <person name="Zhong W.Y."/>
            <person name="Chen H."/>
            <person name="Yin W.L."/>
            <person name="Huang T."/>
            <person name="Niu S.C."/>
            <person name="Liu Z.J."/>
        </authorList>
    </citation>
    <scope>NUCLEOTIDE SEQUENCE [LARGE SCALE GENOMIC DNA]</scope>
    <source>
        <strain evidence="13">Lindl</strain>
    </source>
</reference>
<evidence type="ECO:0000256" key="3">
    <source>
        <dbReference type="ARBA" id="ARBA00007853"/>
    </source>
</evidence>
<evidence type="ECO:0000256" key="8">
    <source>
        <dbReference type="ARBA" id="ARBA00023294"/>
    </source>
</evidence>
<dbReference type="SMART" id="SM01019">
    <property type="entry name" value="B3"/>
    <property type="match status" value="1"/>
</dbReference>
<dbReference type="InterPro" id="IPR010525">
    <property type="entry name" value="ARF_dom"/>
</dbReference>
<evidence type="ECO:0000256" key="9">
    <source>
        <dbReference type="RuleBase" id="RU004561"/>
    </source>
</evidence>
<name>A0AAV7HK62_DENCH</name>
<dbReference type="CDD" id="cd10017">
    <property type="entry name" value="B3_DNA"/>
    <property type="match status" value="1"/>
</dbReference>
<keyword evidence="14" id="KW-1185">Reference proteome</keyword>
<evidence type="ECO:0000256" key="7">
    <source>
        <dbReference type="ARBA" id="ARBA00023242"/>
    </source>
</evidence>
<dbReference type="Proteomes" id="UP000775213">
    <property type="component" value="Unassembled WGS sequence"/>
</dbReference>
<evidence type="ECO:0000256" key="5">
    <source>
        <dbReference type="ARBA" id="ARBA00023125"/>
    </source>
</evidence>
<comment type="similarity">
    <text evidence="3 9">Belongs to the ARF family.</text>
</comment>
<keyword evidence="11" id="KW-0812">Transmembrane</keyword>
<evidence type="ECO:0000256" key="1">
    <source>
        <dbReference type="ARBA" id="ARBA00003182"/>
    </source>
</evidence>
<keyword evidence="5 9" id="KW-0238">DNA-binding</keyword>
<keyword evidence="11" id="KW-1133">Transmembrane helix</keyword>
<keyword evidence="6 9" id="KW-0804">Transcription</keyword>
<dbReference type="GO" id="GO:0009734">
    <property type="term" value="P:auxin-activated signaling pathway"/>
    <property type="evidence" value="ECO:0007669"/>
    <property type="project" value="UniProtKB-KW"/>
</dbReference>